<reference evidence="1" key="1">
    <citation type="journal article" date="2021" name="Proc. Natl. Acad. Sci. U.S.A.">
        <title>A Catalog of Tens of Thousands of Viruses from Human Metagenomes Reveals Hidden Associations with Chronic Diseases.</title>
        <authorList>
            <person name="Tisza M.J."/>
            <person name="Buck C.B."/>
        </authorList>
    </citation>
    <scope>NUCLEOTIDE SEQUENCE</scope>
    <source>
        <strain evidence="1">Ct3Oc10</strain>
    </source>
</reference>
<proteinExistence type="predicted"/>
<dbReference type="EMBL" id="BK016023">
    <property type="protein sequence ID" value="DAF90249.1"/>
    <property type="molecule type" value="Genomic_DNA"/>
</dbReference>
<organism evidence="1">
    <name type="scientific">Myoviridae sp. ct3Oc10</name>
    <dbReference type="NCBI Taxonomy" id="2825025"/>
    <lineage>
        <taxon>Viruses</taxon>
        <taxon>Duplodnaviria</taxon>
        <taxon>Heunggongvirae</taxon>
        <taxon>Uroviricota</taxon>
        <taxon>Caudoviricetes</taxon>
    </lineage>
</organism>
<evidence type="ECO:0000313" key="1">
    <source>
        <dbReference type="EMBL" id="DAF90249.1"/>
    </source>
</evidence>
<accession>A0A8S5U6Y7</accession>
<protein>
    <submittedName>
        <fullName evidence="1">Uncharacterized protein</fullName>
    </submittedName>
</protein>
<name>A0A8S5U6Y7_9CAUD</name>
<sequence length="39" mass="4470">MLMWLLSTVESDIIQPERRGLLSTTSKFYDKSAVGLRLN</sequence>